<accession>A0A382WHD2</accession>
<proteinExistence type="predicted"/>
<gene>
    <name evidence="1" type="ORF">METZ01_LOCUS411101</name>
</gene>
<evidence type="ECO:0000313" key="1">
    <source>
        <dbReference type="EMBL" id="SVD58247.1"/>
    </source>
</evidence>
<protein>
    <submittedName>
        <fullName evidence="1">Uncharacterized protein</fullName>
    </submittedName>
</protein>
<feature type="non-terminal residue" evidence="1">
    <location>
        <position position="1"/>
    </location>
</feature>
<name>A0A382WHD2_9ZZZZ</name>
<organism evidence="1">
    <name type="scientific">marine metagenome</name>
    <dbReference type="NCBI Taxonomy" id="408172"/>
    <lineage>
        <taxon>unclassified sequences</taxon>
        <taxon>metagenomes</taxon>
        <taxon>ecological metagenomes</taxon>
    </lineage>
</organism>
<reference evidence="1" key="1">
    <citation type="submission" date="2018-05" db="EMBL/GenBank/DDBJ databases">
        <authorList>
            <person name="Lanie J.A."/>
            <person name="Ng W.-L."/>
            <person name="Kazmierczak K.M."/>
            <person name="Andrzejewski T.M."/>
            <person name="Davidsen T.M."/>
            <person name="Wayne K.J."/>
            <person name="Tettelin H."/>
            <person name="Glass J.I."/>
            <person name="Rusch D."/>
            <person name="Podicherti R."/>
            <person name="Tsui H.-C.T."/>
            <person name="Winkler M.E."/>
        </authorList>
    </citation>
    <scope>NUCLEOTIDE SEQUENCE</scope>
</reference>
<sequence length="277" mass="31029">GPNSIGPLLEKWAGRYLETDHTEGMWRYSVTSKHPEDDSIVQHTRIQVQNTPIGGTNGLTTVLIEVGLMLEEEEDPDLAAPGLPPFHRLLPQRFIWDIVSMGGWTRKGIPLHEGSKKVEFDDVEEWWEDICNEAEQVPQVIVGSALAGDLPVVSPDTVSAILSGFAKVYHASSIATMEKMNEVMGKMKAPKGSVRILLSNPSINPKQPLYIGERLRGPVVLIEGEQVQRPFEVDVFLRLAKRSLVDDIVPEYWEDIVLMPVETAAESFLKQREKERL</sequence>
<feature type="non-terminal residue" evidence="1">
    <location>
        <position position="277"/>
    </location>
</feature>
<dbReference type="EMBL" id="UINC01159903">
    <property type="protein sequence ID" value="SVD58247.1"/>
    <property type="molecule type" value="Genomic_DNA"/>
</dbReference>
<dbReference type="AlphaFoldDB" id="A0A382WHD2"/>